<evidence type="ECO:0008006" key="4">
    <source>
        <dbReference type="Google" id="ProtNLM"/>
    </source>
</evidence>
<name>A0AAV4YQQ7_AERCA</name>
<evidence type="ECO:0000256" key="1">
    <source>
        <dbReference type="SAM" id="SignalP"/>
    </source>
</evidence>
<dbReference type="AlphaFoldDB" id="A0AAV4YQQ7"/>
<dbReference type="Pfam" id="PF11301">
    <property type="entry name" value="DUF3103"/>
    <property type="match status" value="1"/>
</dbReference>
<organism evidence="2 3">
    <name type="scientific">Aeromonas caviae</name>
    <name type="common">Aeromonas punctata</name>
    <dbReference type="NCBI Taxonomy" id="648"/>
    <lineage>
        <taxon>Bacteria</taxon>
        <taxon>Pseudomonadati</taxon>
        <taxon>Pseudomonadota</taxon>
        <taxon>Gammaproteobacteria</taxon>
        <taxon>Aeromonadales</taxon>
        <taxon>Aeromonadaceae</taxon>
        <taxon>Aeromonas</taxon>
    </lineage>
</organism>
<proteinExistence type="predicted"/>
<dbReference type="EMBL" id="BPNI01000082">
    <property type="protein sequence ID" value="GJA42476.1"/>
    <property type="molecule type" value="Genomic_DNA"/>
</dbReference>
<dbReference type="InterPro" id="IPR021452">
    <property type="entry name" value="DUF3103"/>
</dbReference>
<keyword evidence="1" id="KW-0732">Signal</keyword>
<accession>A0AAV4YQQ7</accession>
<feature type="signal peptide" evidence="1">
    <location>
        <begin position="1"/>
        <end position="20"/>
    </location>
</feature>
<reference evidence="2" key="1">
    <citation type="submission" date="2021-07" db="EMBL/GenBank/DDBJ databases">
        <title>Draft genome sequence of carbapenem-resistant Aeromonas spp. in Japan.</title>
        <authorList>
            <person name="Maehana S."/>
            <person name="Suzuki M."/>
            <person name="Kitasato H."/>
        </authorList>
    </citation>
    <scope>NUCLEOTIDE SEQUENCE</scope>
    <source>
        <strain evidence="2">KAM343</strain>
    </source>
</reference>
<sequence>MRNQAVILLLAMLGATTAQAADTDRDLARQLALQQKNLLPLLNNQEYQSPLPNLLPKASPRLKRQARDANQAAISRQGLDGEVRELMQLRLANPDQADALQQGVEPLVAYIPSGDEKSWSAIEAFDSAGSPIYLDVNQPPAARSISM</sequence>
<comment type="caution">
    <text evidence="2">The sequence shown here is derived from an EMBL/GenBank/DDBJ whole genome shotgun (WGS) entry which is preliminary data.</text>
</comment>
<evidence type="ECO:0000313" key="2">
    <source>
        <dbReference type="EMBL" id="GJA42476.1"/>
    </source>
</evidence>
<evidence type="ECO:0000313" key="3">
    <source>
        <dbReference type="Proteomes" id="UP000886939"/>
    </source>
</evidence>
<dbReference type="Proteomes" id="UP000886939">
    <property type="component" value="Unassembled WGS sequence"/>
</dbReference>
<feature type="chain" id="PRO_5043439276" description="DUF3299 domain-containing protein" evidence="1">
    <location>
        <begin position="21"/>
        <end position="147"/>
    </location>
</feature>
<gene>
    <name evidence="2" type="ORF">KAM343_32720</name>
</gene>
<protein>
    <recommendedName>
        <fullName evidence="4">DUF3299 domain-containing protein</fullName>
    </recommendedName>
</protein>